<protein>
    <recommendedName>
        <fullName evidence="6">Ferric oxidoreductase domain-containing protein</fullName>
    </recommendedName>
</protein>
<keyword evidence="4 5" id="KW-0472">Membrane</keyword>
<keyword evidence="8" id="KW-1185">Reference proteome</keyword>
<feature type="transmembrane region" description="Helical" evidence="5">
    <location>
        <begin position="87"/>
        <end position="104"/>
    </location>
</feature>
<dbReference type="GO" id="GO:0016020">
    <property type="term" value="C:membrane"/>
    <property type="evidence" value="ECO:0007669"/>
    <property type="project" value="UniProtKB-SubCell"/>
</dbReference>
<accession>A0A2C9DD26</accession>
<evidence type="ECO:0000313" key="8">
    <source>
        <dbReference type="Proteomes" id="UP000223606"/>
    </source>
</evidence>
<dbReference type="EMBL" id="LT960614">
    <property type="protein sequence ID" value="SON57515.1"/>
    <property type="molecule type" value="Genomic_DNA"/>
</dbReference>
<dbReference type="OrthoDB" id="7917288at2"/>
<feature type="transmembrane region" description="Helical" evidence="5">
    <location>
        <begin position="124"/>
        <end position="143"/>
    </location>
</feature>
<feature type="transmembrane region" description="Helical" evidence="5">
    <location>
        <begin position="12"/>
        <end position="40"/>
    </location>
</feature>
<dbReference type="KEGG" id="hdi:HDIA_3974"/>
<proteinExistence type="predicted"/>
<dbReference type="InterPro" id="IPR013130">
    <property type="entry name" value="Fe3_Rdtase_TM_dom"/>
</dbReference>
<feature type="transmembrane region" description="Helical" evidence="5">
    <location>
        <begin position="52"/>
        <end position="75"/>
    </location>
</feature>
<evidence type="ECO:0000256" key="5">
    <source>
        <dbReference type="SAM" id="Phobius"/>
    </source>
</evidence>
<evidence type="ECO:0000256" key="3">
    <source>
        <dbReference type="ARBA" id="ARBA00022989"/>
    </source>
</evidence>
<gene>
    <name evidence="7" type="ORF">HDIA_3974</name>
</gene>
<organism evidence="7 8">
    <name type="scientific">Hartmannibacter diazotrophicus</name>
    <dbReference type="NCBI Taxonomy" id="1482074"/>
    <lineage>
        <taxon>Bacteria</taxon>
        <taxon>Pseudomonadati</taxon>
        <taxon>Pseudomonadota</taxon>
        <taxon>Alphaproteobacteria</taxon>
        <taxon>Hyphomicrobiales</taxon>
        <taxon>Pleomorphomonadaceae</taxon>
        <taxon>Hartmannibacter</taxon>
    </lineage>
</organism>
<dbReference type="AlphaFoldDB" id="A0A2C9DD26"/>
<comment type="subcellular location">
    <subcellularLocation>
        <location evidence="1">Membrane</location>
        <topology evidence="1">Multi-pass membrane protein</topology>
    </subcellularLocation>
</comment>
<name>A0A2C9DD26_9HYPH</name>
<evidence type="ECO:0000313" key="7">
    <source>
        <dbReference type="EMBL" id="SON57515.1"/>
    </source>
</evidence>
<evidence type="ECO:0000256" key="2">
    <source>
        <dbReference type="ARBA" id="ARBA00022692"/>
    </source>
</evidence>
<evidence type="ECO:0000256" key="4">
    <source>
        <dbReference type="ARBA" id="ARBA00023136"/>
    </source>
</evidence>
<feature type="domain" description="Ferric oxidoreductase" evidence="6">
    <location>
        <begin position="51"/>
        <end position="167"/>
    </location>
</feature>
<reference evidence="8" key="1">
    <citation type="submission" date="2017-09" db="EMBL/GenBank/DDBJ databases">
        <title>Genome sequence of Nannocystis excedens DSM 71.</title>
        <authorList>
            <person name="Blom J."/>
        </authorList>
    </citation>
    <scope>NUCLEOTIDE SEQUENCE [LARGE SCALE GENOMIC DNA]</scope>
    <source>
        <strain evidence="8">type strain: E19</strain>
    </source>
</reference>
<evidence type="ECO:0000259" key="6">
    <source>
        <dbReference type="Pfam" id="PF01794"/>
    </source>
</evidence>
<keyword evidence="3 5" id="KW-1133">Transmembrane helix</keyword>
<dbReference type="Proteomes" id="UP000223606">
    <property type="component" value="Chromosome 1"/>
</dbReference>
<dbReference type="Pfam" id="PF01794">
    <property type="entry name" value="Ferric_reduct"/>
    <property type="match status" value="1"/>
</dbReference>
<keyword evidence="2 5" id="KW-0812">Transmembrane</keyword>
<evidence type="ECO:0000256" key="1">
    <source>
        <dbReference type="ARBA" id="ARBA00004141"/>
    </source>
</evidence>
<feature type="transmembrane region" description="Helical" evidence="5">
    <location>
        <begin position="155"/>
        <end position="175"/>
    </location>
</feature>
<feature type="transmembrane region" description="Helical" evidence="5">
    <location>
        <begin position="181"/>
        <end position="202"/>
    </location>
</feature>
<sequence>MSSAGEKQSPRRTFLAVPIWAVLAAVVAVPIVLAALSPLLAYRSVPYTVGGFAGILCLAVLFIQPVLAAGYLPGLRLAEARKWHRRAGWAIVTLVALHIGGLYLTSPPDTLDALMLVAPTPFSVYGVIALWGIVLTVLLVSLRRRMGMRSSIWRIVHNGLALIVVVATVVHALQIEGTMEPISKWALCLAVLLVTSLTLLDLRIVKPLLRWRSGEPGESED</sequence>